<dbReference type="PANTHER" id="PTHR21646:SF24">
    <property type="entry name" value="UBIQUITIN CARBOXYL-TERMINAL HYDROLASE"/>
    <property type="match status" value="1"/>
</dbReference>
<organism evidence="10 11">
    <name type="scientific">Cylindrotheca closterium</name>
    <dbReference type="NCBI Taxonomy" id="2856"/>
    <lineage>
        <taxon>Eukaryota</taxon>
        <taxon>Sar</taxon>
        <taxon>Stramenopiles</taxon>
        <taxon>Ochrophyta</taxon>
        <taxon>Bacillariophyta</taxon>
        <taxon>Bacillariophyceae</taxon>
        <taxon>Bacillariophycidae</taxon>
        <taxon>Bacillariales</taxon>
        <taxon>Bacillariaceae</taxon>
        <taxon>Cylindrotheca</taxon>
    </lineage>
</organism>
<feature type="compositionally biased region" description="Acidic residues" evidence="8">
    <location>
        <begin position="178"/>
        <end position="188"/>
    </location>
</feature>
<evidence type="ECO:0000256" key="2">
    <source>
        <dbReference type="ARBA" id="ARBA00009085"/>
    </source>
</evidence>
<evidence type="ECO:0000259" key="9">
    <source>
        <dbReference type="PROSITE" id="PS50235"/>
    </source>
</evidence>
<dbReference type="InterPro" id="IPR050185">
    <property type="entry name" value="Ub_carboxyl-term_hydrolase"/>
</dbReference>
<evidence type="ECO:0000256" key="6">
    <source>
        <dbReference type="ARBA" id="ARBA00022801"/>
    </source>
</evidence>
<keyword evidence="11" id="KW-1185">Reference proteome</keyword>
<dbReference type="InterPro" id="IPR001394">
    <property type="entry name" value="Peptidase_C19_UCH"/>
</dbReference>
<comment type="caution">
    <text evidence="10">The sequence shown here is derived from an EMBL/GenBank/DDBJ whole genome shotgun (WGS) entry which is preliminary data.</text>
</comment>
<dbReference type="Proteomes" id="UP001295423">
    <property type="component" value="Unassembled WGS sequence"/>
</dbReference>
<dbReference type="GO" id="GO:0006508">
    <property type="term" value="P:proteolysis"/>
    <property type="evidence" value="ECO:0007669"/>
    <property type="project" value="UniProtKB-KW"/>
</dbReference>
<feature type="domain" description="USP" evidence="9">
    <location>
        <begin position="716"/>
        <end position="1061"/>
    </location>
</feature>
<dbReference type="CDD" id="cd02674">
    <property type="entry name" value="Peptidase_C19R"/>
    <property type="match status" value="1"/>
</dbReference>
<protein>
    <recommendedName>
        <fullName evidence="3">ubiquitinyl hydrolase 1</fullName>
        <ecNumber evidence="3">3.4.19.12</ecNumber>
    </recommendedName>
</protein>
<gene>
    <name evidence="10" type="ORF">CYCCA115_LOCUS14251</name>
</gene>
<sequence length="1102" mass="124605">MHARKPSYANAVANVVSSTSSWGMGGKPPTLESQVKELSHPAPTSLTLTAALYLLAPLKESSDVYLMTRSYMQNWLIWAYNQNVPKMEKQRVQTAIRLAATRLGLQPPAVSFKYSDPGPVDNSSLSLEGFPLLLDPHVTVLDLMSDNAISGIKSPKKSNIGPRARSLPISPGYTNGSDEFEAQPTDEDLDRDGDQILCCAVPAKFYELLRSTIGISCVNGRDITFQPFVQEEGPYQGALIHHHAMASYNGEKETPAPMSRNDPSFQMNGIGKSPCRPLEFRRKIIMKRKLKRLTSGEIDESSPMTRLLKEEEQRAAPELVPTAEVWPVKLQYSVIDGNNMRRKEGFVLVSETTRVYDALFWLMKVAAPNTSSSCKRIWSKRDTTGTASGDGYELIDPNLLDGTIEKEPEKEKEFQPPRKKVGEWLRSHYYEYTKRDCDIIIEVGKPNEKWLRTSLELQNRIQVGDFVDAQDAGGNWYESIVKEVNDDTITVHFFGWASRWNGRIRRRQDSPVPANIAKLHCAAPLWSHSSRWRERIAEGAIVEVRSASSKVDRPKWYKGIVKRIGQQRVVMKKVTGGAPLEMIVGKDGKRKPLLLLNRVQQILVEVPQELDKLEDEEEEEDLARKLRDDVSIDTMTTMDTFKPQPPFLRWVNLYGEEICEFGTHMKSNDVPNIATLQYEVESHRKPVEILKSFNNMYGQGFMKESLRGTPPAPGSVGMHNLGNSCFINSIVQCLNHMEPLTKYFLNGDYAKELNRKNPLGSGGRVATAYASMLKEIWSNKYSALAPRMLKQTVASFAPQFNNSYQHDSQEFCQFLMDGLHEDCNRVKEKPYVEELEGIGLKDTTAAIEAWRKHLLRHDSIIVDRCQGMHRSHLTCPKCGKESVKFDAFSTISLPLTADKSNINGMTLQDCVDKFLEGEQLDELNAWYCPGCKKHVCALKMIALWSVPDILILHLKRFQFDHCAVRNDVIRSKINDTVRFPIERLDLRKHVLGPTYDDAPPIYRLCGVSEHMGPTANSGHYTATVRNCKDSRWYRYNDAHVGETTADAAVTGGAYLLFYERLKGSARWGGMEKLMNDRNVEPYAGPEADQDGFTPVKSRKKRH</sequence>
<dbReference type="Gene3D" id="3.90.70.10">
    <property type="entry name" value="Cysteine proteinases"/>
    <property type="match status" value="1"/>
</dbReference>
<dbReference type="PROSITE" id="PS00973">
    <property type="entry name" value="USP_2"/>
    <property type="match status" value="1"/>
</dbReference>
<dbReference type="GO" id="GO:0004843">
    <property type="term" value="F:cysteine-type deubiquitinase activity"/>
    <property type="evidence" value="ECO:0007669"/>
    <property type="project" value="UniProtKB-EC"/>
</dbReference>
<evidence type="ECO:0000313" key="11">
    <source>
        <dbReference type="Proteomes" id="UP001295423"/>
    </source>
</evidence>
<dbReference type="InterPro" id="IPR028889">
    <property type="entry name" value="USP"/>
</dbReference>
<reference evidence="10" key="1">
    <citation type="submission" date="2023-08" db="EMBL/GenBank/DDBJ databases">
        <authorList>
            <person name="Audoor S."/>
            <person name="Bilcke G."/>
        </authorList>
    </citation>
    <scope>NUCLEOTIDE SEQUENCE</scope>
</reference>
<proteinExistence type="inferred from homology"/>
<evidence type="ECO:0000313" key="10">
    <source>
        <dbReference type="EMBL" id="CAJ1953648.1"/>
    </source>
</evidence>
<dbReference type="Pfam" id="PF00443">
    <property type="entry name" value="UCH"/>
    <property type="match status" value="1"/>
</dbReference>
<evidence type="ECO:0000256" key="4">
    <source>
        <dbReference type="ARBA" id="ARBA00022670"/>
    </source>
</evidence>
<dbReference type="PROSITE" id="PS50235">
    <property type="entry name" value="USP_3"/>
    <property type="match status" value="1"/>
</dbReference>
<dbReference type="InterPro" id="IPR018200">
    <property type="entry name" value="USP_CS"/>
</dbReference>
<keyword evidence="4" id="KW-0645">Protease</keyword>
<dbReference type="GO" id="GO:0016579">
    <property type="term" value="P:protein deubiquitination"/>
    <property type="evidence" value="ECO:0007669"/>
    <property type="project" value="InterPro"/>
</dbReference>
<evidence type="ECO:0000256" key="5">
    <source>
        <dbReference type="ARBA" id="ARBA00022786"/>
    </source>
</evidence>
<accession>A0AAD2FUQ5</accession>
<dbReference type="Gene3D" id="2.30.30.140">
    <property type="match status" value="1"/>
</dbReference>
<evidence type="ECO:0000256" key="1">
    <source>
        <dbReference type="ARBA" id="ARBA00000707"/>
    </source>
</evidence>
<dbReference type="PANTHER" id="PTHR21646">
    <property type="entry name" value="UBIQUITIN CARBOXYL-TERMINAL HYDROLASE"/>
    <property type="match status" value="1"/>
</dbReference>
<feature type="region of interest" description="Disordered" evidence="8">
    <location>
        <begin position="1080"/>
        <end position="1102"/>
    </location>
</feature>
<dbReference type="EMBL" id="CAKOGP040001836">
    <property type="protein sequence ID" value="CAJ1953648.1"/>
    <property type="molecule type" value="Genomic_DNA"/>
</dbReference>
<dbReference type="EC" id="3.4.19.12" evidence="3"/>
<keyword evidence="5" id="KW-0833">Ubl conjugation pathway</keyword>
<name>A0AAD2FUQ5_9STRA</name>
<evidence type="ECO:0000256" key="8">
    <source>
        <dbReference type="SAM" id="MobiDB-lite"/>
    </source>
</evidence>
<evidence type="ECO:0000256" key="3">
    <source>
        <dbReference type="ARBA" id="ARBA00012759"/>
    </source>
</evidence>
<evidence type="ECO:0000256" key="7">
    <source>
        <dbReference type="ARBA" id="ARBA00022807"/>
    </source>
</evidence>
<dbReference type="AlphaFoldDB" id="A0AAD2FUQ5"/>
<dbReference type="InterPro" id="IPR038765">
    <property type="entry name" value="Papain-like_cys_pep_sf"/>
</dbReference>
<keyword evidence="6" id="KW-0378">Hydrolase</keyword>
<dbReference type="PROSITE" id="PS00972">
    <property type="entry name" value="USP_1"/>
    <property type="match status" value="1"/>
</dbReference>
<comment type="similarity">
    <text evidence="2">Belongs to the peptidase C19 family.</text>
</comment>
<feature type="region of interest" description="Disordered" evidence="8">
    <location>
        <begin position="154"/>
        <end position="188"/>
    </location>
</feature>
<keyword evidence="7" id="KW-0788">Thiol protease</keyword>
<dbReference type="SUPFAM" id="SSF54001">
    <property type="entry name" value="Cysteine proteinases"/>
    <property type="match status" value="1"/>
</dbReference>
<comment type="catalytic activity">
    <reaction evidence="1">
        <text>Thiol-dependent hydrolysis of ester, thioester, amide, peptide and isopeptide bonds formed by the C-terminal Gly of ubiquitin (a 76-residue protein attached to proteins as an intracellular targeting signal).</text>
        <dbReference type="EC" id="3.4.19.12"/>
    </reaction>
</comment>